<dbReference type="CDD" id="cd07521">
    <property type="entry name" value="HAD_FCP1-like"/>
    <property type="match status" value="1"/>
</dbReference>
<dbReference type="SMART" id="SM00577">
    <property type="entry name" value="CPDc"/>
    <property type="match status" value="1"/>
</dbReference>
<feature type="compositionally biased region" description="Basic and acidic residues" evidence="1">
    <location>
        <begin position="858"/>
        <end position="881"/>
    </location>
</feature>
<dbReference type="RefSeq" id="XP_028530237.1">
    <property type="nucleotide sequence ID" value="XM_028673823.1"/>
</dbReference>
<dbReference type="OMA" id="KFCEDNC"/>
<evidence type="ECO:0000256" key="1">
    <source>
        <dbReference type="SAM" id="MobiDB-lite"/>
    </source>
</evidence>
<dbReference type="SUPFAM" id="SSF56784">
    <property type="entry name" value="HAD-like"/>
    <property type="match status" value="1"/>
</dbReference>
<feature type="compositionally biased region" description="Basic and acidic residues" evidence="1">
    <location>
        <begin position="531"/>
        <end position="563"/>
    </location>
</feature>
<dbReference type="InterPro" id="IPR011948">
    <property type="entry name" value="Dullard_phosphatase"/>
</dbReference>
<feature type="domain" description="FCP1 homology" evidence="2">
    <location>
        <begin position="1139"/>
        <end position="1297"/>
    </location>
</feature>
<reference evidence="3" key="1">
    <citation type="submission" date="2015-04" db="EMBL/GenBank/DDBJ databases">
        <authorList>
            <consortium name="Pathogen Informatics"/>
        </authorList>
    </citation>
    <scope>NUCLEOTIDE SEQUENCE [LARGE SCALE GENOMIC DNA]</scope>
    <source>
        <strain evidence="3">8A</strain>
    </source>
</reference>
<dbReference type="Pfam" id="PF03031">
    <property type="entry name" value="NIF"/>
    <property type="match status" value="1"/>
</dbReference>
<dbReference type="VEuPathDB" id="PlasmoDB:PGAL8A_00500900"/>
<feature type="compositionally biased region" description="Basic and acidic residues" evidence="1">
    <location>
        <begin position="580"/>
        <end position="647"/>
    </location>
</feature>
<comment type="caution">
    <text evidence="3">The sequence shown here is derived from an EMBL/GenBank/DDBJ whole genome shotgun (WGS) entry which is preliminary data.</text>
</comment>
<evidence type="ECO:0000313" key="3">
    <source>
        <dbReference type="EMBL" id="CRG97436.1"/>
    </source>
</evidence>
<proteinExistence type="predicted"/>
<feature type="region of interest" description="Disordered" evidence="1">
    <location>
        <begin position="858"/>
        <end position="886"/>
    </location>
</feature>
<dbReference type="InterPro" id="IPR050365">
    <property type="entry name" value="TIM50"/>
</dbReference>
<dbReference type="NCBIfam" id="TIGR02251">
    <property type="entry name" value="HIF-SF_euk"/>
    <property type="match status" value="1"/>
</dbReference>
<accession>A0A1J1GXZ9</accession>
<dbReference type="InterPro" id="IPR004274">
    <property type="entry name" value="FCP1_dom"/>
</dbReference>
<dbReference type="EMBL" id="CVMV01000110">
    <property type="protein sequence ID" value="CRG97436.1"/>
    <property type="molecule type" value="Genomic_DNA"/>
</dbReference>
<feature type="compositionally biased region" description="Acidic residues" evidence="1">
    <location>
        <begin position="648"/>
        <end position="658"/>
    </location>
</feature>
<evidence type="ECO:0000259" key="2">
    <source>
        <dbReference type="PROSITE" id="PS50969"/>
    </source>
</evidence>
<dbReference type="GO" id="GO:0016791">
    <property type="term" value="F:phosphatase activity"/>
    <property type="evidence" value="ECO:0007669"/>
    <property type="project" value="InterPro"/>
</dbReference>
<dbReference type="Proteomes" id="UP000220797">
    <property type="component" value="Unassembled WGS sequence"/>
</dbReference>
<dbReference type="OrthoDB" id="277011at2759"/>
<dbReference type="PANTHER" id="PTHR12210">
    <property type="entry name" value="DULLARD PROTEIN PHOSPHATASE"/>
    <property type="match status" value="1"/>
</dbReference>
<dbReference type="GeneID" id="39733542"/>
<dbReference type="InterPro" id="IPR036412">
    <property type="entry name" value="HAD-like_sf"/>
</dbReference>
<dbReference type="PROSITE" id="PS50969">
    <property type="entry name" value="FCP1"/>
    <property type="match status" value="1"/>
</dbReference>
<keyword evidence="4" id="KW-1185">Reference proteome</keyword>
<sequence length="1316" mass="156858">MKNYKSKYKNKRGNNVLKLKDNIYIEGLEYNIISPYFILNDNSLRKDRNSNDIYCTLKKKSVKENIKIPKNIKKKKKDLKEKLGNDSNSTSDNSIKNNLIYFNYPLKCDNKCEKDTIKGINCNSNDNKRNKILFKLLINKFEHKKKKNISVLFNKKYNKSIKNENEKPNLRKTTFVGLLRNSSKRILNSAEKVKIFKNFFFKIKKKHNNLNENQNFVETNQKKIIYSSLNKDTIYSKKKEGIKNEKKKKINSSMLINSSLSIDTQLNTQDENKNRNKNNQIVSKNHKIKNYEWNIKSYNIKKEKKELNQSSTYYNKRDTLKIKEKKYKFTNKNIFSFNNKVLKDRKYLGILNEGEDYIRMNDFIFLNSFKGRSLTPKRIKKLNKKKTNNYNTSDIEEVKNDKVNSKDSVIEYGSLNPIIKNNCSNKIMLTEETKMNNKDKKKNFYNVKNNIKDKNMNYNNINKKFLKINEKNKIVMKYERILTKEKNINQIENISKICKENFFKDVVTNKKKNEDDKEKEKNSEEVNNNIEKYENKNENGKKKDRNSKEENNNENNNENKDENNNENNNENKDDEYNENNGKKDQANKENKNDEKNNKENSEKGDNNKKKKENDNEEKKNNSRENSENDEKKKEDSEKDNEDNKSESEDNENENDDDNEKTKNNKNEIKNIKKDATITKDDNNNLLNKMYCEFNSDLVHEKKIKKINKKIEGVLNYNHDKYKKKDKKKIKMRKNYFGFMKNNNFPNNIDNKNNEEKIIKKKFFFNEKSRSKIRNFIYRTEIFSLSKKDNNNMNNKKKLKNKGMHIDKKKDLVKSTSILNYMNSNDSFKSNENSKKYIECCTDSSNIDLNKNHVKSISREEFTNSSDVKSKNEEERRNIEKRNLKKKKNGFSIDKKKIKINEGITNEKENRELDYNKNEKHNENILKHINESIKDGKHLTKITNSLEDDKNNLDNTKKLDVLSNLRQTNNLLYQKNMNSVCNSNRLNNINDENTDSNYPSYIKNKINIKNLITNITQENLYENYYMRKKKKIEKKMDKIKIKKKKFHSYFKKFRSFLFFENRKNSNNFSHNNDGKLNTKIRKKKFHIKKKKKIKKLKRLSLLNIYDTKMLSNKNQDESLLNINYENYNSNKYLLGKQKEKDKGKKTIVLDLDETLVHSSLKKEKENSFKVDIDLDDGQYFIYVNKRPGVDDFFKEISKYYEVVIFTASLSTYANAVIDKIDVDHVCSYRLFRESCSCWKNNYVKDIKKLGRDLNNVIIIDNSIYVQKFCEDNCILIESWFDDPNDQELYKLIPFLKKLSKKTSVISELKKYNKKKKK</sequence>
<dbReference type="FunFam" id="3.40.50.1000:FF:000093">
    <property type="entry name" value="NLI interacting factor-like phosphatase family protein"/>
    <property type="match status" value="1"/>
</dbReference>
<protein>
    <submittedName>
        <fullName evidence="3">NLI interacting factor-like phosphatase, putative</fullName>
    </submittedName>
</protein>
<gene>
    <name evidence="3" type="primary">NIF1</name>
    <name evidence="3" type="ORF">PGAL8A_00500900</name>
</gene>
<feature type="region of interest" description="Disordered" evidence="1">
    <location>
        <begin position="511"/>
        <end position="667"/>
    </location>
</feature>
<feature type="compositionally biased region" description="Basic and acidic residues" evidence="1">
    <location>
        <begin position="511"/>
        <end position="524"/>
    </location>
</feature>
<dbReference type="InterPro" id="IPR023214">
    <property type="entry name" value="HAD_sf"/>
</dbReference>
<evidence type="ECO:0000313" key="4">
    <source>
        <dbReference type="Proteomes" id="UP000220797"/>
    </source>
</evidence>
<dbReference type="Gene3D" id="3.40.50.1000">
    <property type="entry name" value="HAD superfamily/HAD-like"/>
    <property type="match status" value="1"/>
</dbReference>
<organism evidence="3 4">
    <name type="scientific">Plasmodium gallinaceum</name>
    <dbReference type="NCBI Taxonomy" id="5849"/>
    <lineage>
        <taxon>Eukaryota</taxon>
        <taxon>Sar</taxon>
        <taxon>Alveolata</taxon>
        <taxon>Apicomplexa</taxon>
        <taxon>Aconoidasida</taxon>
        <taxon>Haemosporida</taxon>
        <taxon>Plasmodiidae</taxon>
        <taxon>Plasmodium</taxon>
        <taxon>Plasmodium (Haemamoeba)</taxon>
    </lineage>
</organism>
<name>A0A1J1GXZ9_PLAGA</name>